<evidence type="ECO:0000313" key="8">
    <source>
        <dbReference type="Proteomes" id="UP001229421"/>
    </source>
</evidence>
<dbReference type="AlphaFoldDB" id="A0AAD8NWN9"/>
<sequence length="110" mass="12425">MVGSKSRNKKDKYDKYGEEVISLSNLEIKIIDEKKIYGSSLQQKPILEEFMLLKKGDDMLPVESSLAQLEDENKALDRLTKSKEAPLIEDERTVQVALEKTSMLEGFCGG</sequence>
<keyword evidence="4" id="KW-0493">Microtubule</keyword>
<dbReference type="EMBL" id="JAUHHV010000005">
    <property type="protein sequence ID" value="KAK1424353.1"/>
    <property type="molecule type" value="Genomic_DNA"/>
</dbReference>
<comment type="similarity">
    <text evidence="2">Belongs to the MAP70 family.</text>
</comment>
<keyword evidence="5" id="KW-0175">Coiled coil</keyword>
<evidence type="ECO:0000256" key="3">
    <source>
        <dbReference type="ARBA" id="ARBA00022490"/>
    </source>
</evidence>
<keyword evidence="6" id="KW-0206">Cytoskeleton</keyword>
<proteinExistence type="inferred from homology"/>
<evidence type="ECO:0000256" key="6">
    <source>
        <dbReference type="ARBA" id="ARBA00023212"/>
    </source>
</evidence>
<dbReference type="GO" id="GO:0007010">
    <property type="term" value="P:cytoskeleton organization"/>
    <property type="evidence" value="ECO:0007669"/>
    <property type="project" value="InterPro"/>
</dbReference>
<dbReference type="GO" id="GO:0005874">
    <property type="term" value="C:microtubule"/>
    <property type="evidence" value="ECO:0007669"/>
    <property type="project" value="UniProtKB-KW"/>
</dbReference>
<dbReference type="Proteomes" id="UP001229421">
    <property type="component" value="Unassembled WGS sequence"/>
</dbReference>
<evidence type="ECO:0000256" key="1">
    <source>
        <dbReference type="ARBA" id="ARBA00004245"/>
    </source>
</evidence>
<evidence type="ECO:0000256" key="4">
    <source>
        <dbReference type="ARBA" id="ARBA00022701"/>
    </source>
</evidence>
<gene>
    <name evidence="7" type="ORF">QVD17_19682</name>
</gene>
<keyword evidence="3" id="KW-0963">Cytoplasm</keyword>
<evidence type="ECO:0000256" key="5">
    <source>
        <dbReference type="ARBA" id="ARBA00023054"/>
    </source>
</evidence>
<accession>A0AAD8NWN9</accession>
<name>A0AAD8NWN9_TARER</name>
<keyword evidence="8" id="KW-1185">Reference proteome</keyword>
<evidence type="ECO:0000256" key="2">
    <source>
        <dbReference type="ARBA" id="ARBA00008825"/>
    </source>
</evidence>
<evidence type="ECO:0000313" key="7">
    <source>
        <dbReference type="EMBL" id="KAK1424353.1"/>
    </source>
</evidence>
<protein>
    <submittedName>
        <fullName evidence="7">Uncharacterized protein</fullName>
    </submittedName>
</protein>
<organism evidence="7 8">
    <name type="scientific">Tagetes erecta</name>
    <name type="common">African marigold</name>
    <dbReference type="NCBI Taxonomy" id="13708"/>
    <lineage>
        <taxon>Eukaryota</taxon>
        <taxon>Viridiplantae</taxon>
        <taxon>Streptophyta</taxon>
        <taxon>Embryophyta</taxon>
        <taxon>Tracheophyta</taxon>
        <taxon>Spermatophyta</taxon>
        <taxon>Magnoliopsida</taxon>
        <taxon>eudicotyledons</taxon>
        <taxon>Gunneridae</taxon>
        <taxon>Pentapetalae</taxon>
        <taxon>asterids</taxon>
        <taxon>campanulids</taxon>
        <taxon>Asterales</taxon>
        <taxon>Asteraceae</taxon>
        <taxon>Asteroideae</taxon>
        <taxon>Heliantheae alliance</taxon>
        <taxon>Tageteae</taxon>
        <taxon>Tagetes</taxon>
    </lineage>
</organism>
<dbReference type="Pfam" id="PF07058">
    <property type="entry name" value="MAP70"/>
    <property type="match status" value="1"/>
</dbReference>
<reference evidence="7" key="1">
    <citation type="journal article" date="2023" name="bioRxiv">
        <title>Improved chromosome-level genome assembly for marigold (Tagetes erecta).</title>
        <authorList>
            <person name="Jiang F."/>
            <person name="Yuan L."/>
            <person name="Wang S."/>
            <person name="Wang H."/>
            <person name="Xu D."/>
            <person name="Wang A."/>
            <person name="Fan W."/>
        </authorList>
    </citation>
    <scope>NUCLEOTIDE SEQUENCE</scope>
    <source>
        <strain evidence="7">WSJ</strain>
        <tissue evidence="7">Leaf</tissue>
    </source>
</reference>
<dbReference type="GO" id="GO:0008017">
    <property type="term" value="F:microtubule binding"/>
    <property type="evidence" value="ECO:0007669"/>
    <property type="project" value="InterPro"/>
</dbReference>
<dbReference type="InterPro" id="IPR009768">
    <property type="entry name" value="MAP70"/>
</dbReference>
<comment type="subcellular location">
    <subcellularLocation>
        <location evidence="1">Cytoplasm</location>
        <location evidence="1">Cytoskeleton</location>
    </subcellularLocation>
</comment>
<comment type="caution">
    <text evidence="7">The sequence shown here is derived from an EMBL/GenBank/DDBJ whole genome shotgun (WGS) entry which is preliminary data.</text>
</comment>